<gene>
    <name evidence="9" type="ORF">E1301_Tti016083</name>
</gene>
<keyword evidence="6" id="KW-0325">Glycoprotein</keyword>
<dbReference type="InterPro" id="IPR000337">
    <property type="entry name" value="GPCR_3"/>
</dbReference>
<keyword evidence="2" id="KW-0812">Transmembrane</keyword>
<sequence length="183" mass="20484">MSVPTQSWLLPSVLVLLQWSVCEAGMSFTVVEGIQQEKCVNLDMSQRLDDVRLYQDGDVIIGALINIYNLPPTPDLTFTKRTEIKPCSELQERSMRWVQAVVFAVEEINRNPILLPGIQLGYHIQDSCSRYPYSLRSALSMISGGNHTCSHIRPAKLIIGDSASTQSIIMSTTLRPLQIPMVH</sequence>
<dbReference type="InterPro" id="IPR001828">
    <property type="entry name" value="ANF_lig-bd_rcpt"/>
</dbReference>
<keyword evidence="5 9" id="KW-0675">Receptor</keyword>
<evidence type="ECO:0000256" key="6">
    <source>
        <dbReference type="ARBA" id="ARBA00023180"/>
    </source>
</evidence>
<dbReference type="GO" id="GO:0005886">
    <property type="term" value="C:plasma membrane"/>
    <property type="evidence" value="ECO:0007669"/>
    <property type="project" value="TreeGrafter"/>
</dbReference>
<dbReference type="EMBL" id="SOYY01000011">
    <property type="protein sequence ID" value="KAA0714833.1"/>
    <property type="molecule type" value="Genomic_DNA"/>
</dbReference>
<feature type="domain" description="Receptor ligand binding region" evidence="8">
    <location>
        <begin position="97"/>
        <end position="182"/>
    </location>
</feature>
<keyword evidence="7" id="KW-0732">Signal</keyword>
<evidence type="ECO:0000256" key="3">
    <source>
        <dbReference type="ARBA" id="ARBA00022989"/>
    </source>
</evidence>
<dbReference type="PANTHER" id="PTHR24061:SF415">
    <property type="entry name" value="NOVEL PHERMONE RECEPTOR-RELATED"/>
    <property type="match status" value="1"/>
</dbReference>
<evidence type="ECO:0000256" key="2">
    <source>
        <dbReference type="ARBA" id="ARBA00022692"/>
    </source>
</evidence>
<proteinExistence type="predicted"/>
<dbReference type="PRINTS" id="PR00248">
    <property type="entry name" value="GPCRMGR"/>
</dbReference>
<organism evidence="9 10">
    <name type="scientific">Triplophysa tibetana</name>
    <dbReference type="NCBI Taxonomy" id="1572043"/>
    <lineage>
        <taxon>Eukaryota</taxon>
        <taxon>Metazoa</taxon>
        <taxon>Chordata</taxon>
        <taxon>Craniata</taxon>
        <taxon>Vertebrata</taxon>
        <taxon>Euteleostomi</taxon>
        <taxon>Actinopterygii</taxon>
        <taxon>Neopterygii</taxon>
        <taxon>Teleostei</taxon>
        <taxon>Ostariophysi</taxon>
        <taxon>Cypriniformes</taxon>
        <taxon>Nemacheilidae</taxon>
        <taxon>Triplophysa</taxon>
    </lineage>
</organism>
<comment type="caution">
    <text evidence="9">The sequence shown here is derived from an EMBL/GenBank/DDBJ whole genome shotgun (WGS) entry which is preliminary data.</text>
</comment>
<evidence type="ECO:0000256" key="5">
    <source>
        <dbReference type="ARBA" id="ARBA00023170"/>
    </source>
</evidence>
<dbReference type="InterPro" id="IPR028082">
    <property type="entry name" value="Peripla_BP_I"/>
</dbReference>
<feature type="signal peptide" evidence="7">
    <location>
        <begin position="1"/>
        <end position="24"/>
    </location>
</feature>
<protein>
    <submittedName>
        <fullName evidence="9">Extracellular calcium-sensing receptor</fullName>
    </submittedName>
</protein>
<feature type="chain" id="PRO_5022851944" evidence="7">
    <location>
        <begin position="25"/>
        <end position="183"/>
    </location>
</feature>
<dbReference type="InterPro" id="IPR000068">
    <property type="entry name" value="GPCR_3_Ca_sens_rcpt-rel"/>
</dbReference>
<dbReference type="Pfam" id="PF01094">
    <property type="entry name" value="ANF_receptor"/>
    <property type="match status" value="1"/>
</dbReference>
<dbReference type="PANTHER" id="PTHR24061">
    <property type="entry name" value="CALCIUM-SENSING RECEPTOR-RELATED"/>
    <property type="match status" value="1"/>
</dbReference>
<evidence type="ECO:0000313" key="10">
    <source>
        <dbReference type="Proteomes" id="UP000324632"/>
    </source>
</evidence>
<keyword evidence="10" id="KW-1185">Reference proteome</keyword>
<evidence type="ECO:0000256" key="4">
    <source>
        <dbReference type="ARBA" id="ARBA00023136"/>
    </source>
</evidence>
<keyword evidence="3" id="KW-1133">Transmembrane helix</keyword>
<dbReference type="AlphaFoldDB" id="A0A5A9NYY0"/>
<evidence type="ECO:0000313" key="9">
    <source>
        <dbReference type="EMBL" id="KAA0714833.1"/>
    </source>
</evidence>
<keyword evidence="4" id="KW-0472">Membrane</keyword>
<dbReference type="SUPFAM" id="SSF53822">
    <property type="entry name" value="Periplasmic binding protein-like I"/>
    <property type="match status" value="1"/>
</dbReference>
<evidence type="ECO:0000256" key="1">
    <source>
        <dbReference type="ARBA" id="ARBA00004141"/>
    </source>
</evidence>
<evidence type="ECO:0000256" key="7">
    <source>
        <dbReference type="SAM" id="SignalP"/>
    </source>
</evidence>
<accession>A0A5A9NYY0</accession>
<dbReference type="GO" id="GO:0004930">
    <property type="term" value="F:G protein-coupled receptor activity"/>
    <property type="evidence" value="ECO:0007669"/>
    <property type="project" value="InterPro"/>
</dbReference>
<reference evidence="9 10" key="1">
    <citation type="journal article" date="2019" name="Mol. Ecol. Resour.">
        <title>Chromosome-level genome assembly of Triplophysa tibetana, a fish adapted to the harsh high-altitude environment of the Tibetan Plateau.</title>
        <authorList>
            <person name="Yang X."/>
            <person name="Liu H."/>
            <person name="Ma Z."/>
            <person name="Zou Y."/>
            <person name="Zou M."/>
            <person name="Mao Y."/>
            <person name="Li X."/>
            <person name="Wang H."/>
            <person name="Chen T."/>
            <person name="Wang W."/>
            <person name="Yang R."/>
        </authorList>
    </citation>
    <scope>NUCLEOTIDE SEQUENCE [LARGE SCALE GENOMIC DNA]</scope>
    <source>
        <strain evidence="9">TTIB1903HZAU</strain>
        <tissue evidence="9">Muscle</tissue>
    </source>
</reference>
<dbReference type="Proteomes" id="UP000324632">
    <property type="component" value="Chromosome 11"/>
</dbReference>
<name>A0A5A9NYY0_9TELE</name>
<dbReference type="Gene3D" id="3.40.50.2300">
    <property type="match status" value="1"/>
</dbReference>
<comment type="subcellular location">
    <subcellularLocation>
        <location evidence="1">Membrane</location>
        <topology evidence="1">Multi-pass membrane protein</topology>
    </subcellularLocation>
</comment>
<evidence type="ECO:0000259" key="8">
    <source>
        <dbReference type="Pfam" id="PF01094"/>
    </source>
</evidence>